<dbReference type="Proteomes" id="UP001314263">
    <property type="component" value="Unassembled WGS sequence"/>
</dbReference>
<accession>A0AAV1I235</accession>
<evidence type="ECO:0000313" key="2">
    <source>
        <dbReference type="Proteomes" id="UP001314263"/>
    </source>
</evidence>
<comment type="caution">
    <text evidence="1">The sequence shown here is derived from an EMBL/GenBank/DDBJ whole genome shotgun (WGS) entry which is preliminary data.</text>
</comment>
<reference evidence="1 2" key="1">
    <citation type="submission" date="2023-10" db="EMBL/GenBank/DDBJ databases">
        <authorList>
            <person name="Maclean D."/>
            <person name="Macfadyen A."/>
        </authorList>
    </citation>
    <scope>NUCLEOTIDE SEQUENCE [LARGE SCALE GENOMIC DNA]</scope>
</reference>
<keyword evidence="2" id="KW-1185">Reference proteome</keyword>
<proteinExistence type="predicted"/>
<name>A0AAV1I235_9CHLO</name>
<protein>
    <submittedName>
        <fullName evidence="1">Uncharacterized protein</fullName>
    </submittedName>
</protein>
<evidence type="ECO:0000313" key="1">
    <source>
        <dbReference type="EMBL" id="CAK0775688.1"/>
    </source>
</evidence>
<organism evidence="1 2">
    <name type="scientific">Coccomyxa viridis</name>
    <dbReference type="NCBI Taxonomy" id="1274662"/>
    <lineage>
        <taxon>Eukaryota</taxon>
        <taxon>Viridiplantae</taxon>
        <taxon>Chlorophyta</taxon>
        <taxon>core chlorophytes</taxon>
        <taxon>Trebouxiophyceae</taxon>
        <taxon>Trebouxiophyceae incertae sedis</taxon>
        <taxon>Coccomyxaceae</taxon>
        <taxon>Coccomyxa</taxon>
    </lineage>
</organism>
<dbReference type="AlphaFoldDB" id="A0AAV1I235"/>
<gene>
    <name evidence="1" type="ORF">CVIRNUC_004294</name>
</gene>
<dbReference type="EMBL" id="CAUYUE010000005">
    <property type="protein sequence ID" value="CAK0775688.1"/>
    <property type="molecule type" value="Genomic_DNA"/>
</dbReference>
<sequence>MTPYQESFNPLAPGSHILGNYHDNIVVRPGPLTANEQYLYHNVILDSRDRDPTKWPTSTEYVIEGGTLDFRDVVSIELIQLGLYKSTAPVQPDWIALNIVGISTNKGSSAVLDGSFAQVILADIEPGTYRRLNFADLGKCYTRFNPIRPHIIKFHIKFVQPDGTPYDFGGQENTIMLEIKSKFKTRDY</sequence>